<accession>Q22XV3</accession>
<comment type="similarity">
    <text evidence="1">Belongs to the peptidase M24 family.</text>
</comment>
<dbReference type="RefSeq" id="XP_001010313.1">
    <property type="nucleotide sequence ID" value="XM_001010313.3"/>
</dbReference>
<sequence length="370" mass="41024">MDYEDQKEETLATPGVLDKYQAAGKVANFVLEKVIEKVVPGAKVVDICDFGDKLIDSELAKQYTKKKLEKGPAFPVCISVNEIAGHYSPLVSDSEDKEKEFAIIKEGDVVKIDLGAHIDGFIALAAHTVVAKADKAAPVEGRKADVVVAAYQALQAALRTVKPGSKNTETTEVISKTIESFKCNAIEGVLSHDLNKYLIDGNNVILNKETFDQRVEEHEYAVHEVFAIDIFVSTGEGKTKETELRTTVYKRALERAYNLKTKHGRAFFHTLCEKFPALCFSTRNFEDEISTKLGVSECLKHDLLNGYPVLTEKKGEYVAHFKYTVAIMPKQTLILSGLPLDLAGFKPENTITDEKIKALLDTPILKKDKK</sequence>
<dbReference type="OMA" id="SRMFYSE"/>
<dbReference type="SUPFAM" id="SSF46785">
    <property type="entry name" value="Winged helix' DNA-binding domain"/>
    <property type="match status" value="1"/>
</dbReference>
<dbReference type="HOGENOM" id="CLU_041451_2_1_1"/>
<keyword evidence="4" id="KW-1185">Reference proteome</keyword>
<dbReference type="EMBL" id="GG662802">
    <property type="protein sequence ID" value="EAR90068.1"/>
    <property type="molecule type" value="Genomic_DNA"/>
</dbReference>
<gene>
    <name evidence="3" type="ORF">TTHERM_01004930</name>
</gene>
<dbReference type="SUPFAM" id="SSF55920">
    <property type="entry name" value="Creatinase/aminopeptidase"/>
    <property type="match status" value="1"/>
</dbReference>
<evidence type="ECO:0000256" key="1">
    <source>
        <dbReference type="ARBA" id="ARBA00007319"/>
    </source>
</evidence>
<dbReference type="OrthoDB" id="5876363at2759"/>
<dbReference type="InterPro" id="IPR036388">
    <property type="entry name" value="WH-like_DNA-bd_sf"/>
</dbReference>
<dbReference type="PANTHER" id="PTHR10804:SF11">
    <property type="entry name" value="PROLIFERATION-ASSOCIATED PROTEIN 2G4"/>
    <property type="match status" value="1"/>
</dbReference>
<dbReference type="InterPro" id="IPR047113">
    <property type="entry name" value="PA2G4/ARX1"/>
</dbReference>
<dbReference type="InterPro" id="IPR036005">
    <property type="entry name" value="Creatinase/aminopeptidase-like"/>
</dbReference>
<dbReference type="InterPro" id="IPR000994">
    <property type="entry name" value="Pept_M24"/>
</dbReference>
<dbReference type="FunFam" id="1.10.10.10:FF:000029">
    <property type="entry name" value="Proliferation-associated 2G4, a"/>
    <property type="match status" value="1"/>
</dbReference>
<organism evidence="3 4">
    <name type="scientific">Tetrahymena thermophila (strain SB210)</name>
    <dbReference type="NCBI Taxonomy" id="312017"/>
    <lineage>
        <taxon>Eukaryota</taxon>
        <taxon>Sar</taxon>
        <taxon>Alveolata</taxon>
        <taxon>Ciliophora</taxon>
        <taxon>Intramacronucleata</taxon>
        <taxon>Oligohymenophorea</taxon>
        <taxon>Hymenostomatida</taxon>
        <taxon>Tetrahymenina</taxon>
        <taxon>Tetrahymenidae</taxon>
        <taxon>Tetrahymena</taxon>
    </lineage>
</organism>
<dbReference type="KEGG" id="tet:TTHERM_01004930"/>
<protein>
    <submittedName>
        <fullName evidence="3">Metallopeptidase family M24 containing protein</fullName>
    </submittedName>
</protein>
<dbReference type="AlphaFoldDB" id="Q22XV3"/>
<dbReference type="eggNOG" id="KOG2776">
    <property type="taxonomic scope" value="Eukaryota"/>
</dbReference>
<evidence type="ECO:0000313" key="3">
    <source>
        <dbReference type="EMBL" id="EAR90068.1"/>
    </source>
</evidence>
<dbReference type="Gene3D" id="1.10.10.10">
    <property type="entry name" value="Winged helix-like DNA-binding domain superfamily/Winged helix DNA-binding domain"/>
    <property type="match status" value="1"/>
</dbReference>
<evidence type="ECO:0000259" key="2">
    <source>
        <dbReference type="Pfam" id="PF00557"/>
    </source>
</evidence>
<dbReference type="PANTHER" id="PTHR10804">
    <property type="entry name" value="PROTEASE FAMILY M24 METHIONYL AMINOPEPTIDASE, AMINOPEPTIDASE P"/>
    <property type="match status" value="1"/>
</dbReference>
<proteinExistence type="inferred from homology"/>
<feature type="domain" description="Peptidase M24" evidence="2">
    <location>
        <begin position="19"/>
        <end position="182"/>
    </location>
</feature>
<dbReference type="Gene3D" id="3.90.230.10">
    <property type="entry name" value="Creatinase/methionine aminopeptidase superfamily"/>
    <property type="match status" value="1"/>
</dbReference>
<dbReference type="FunCoup" id="Q22XV3">
    <property type="interactions" value="731"/>
</dbReference>
<dbReference type="Pfam" id="PF00557">
    <property type="entry name" value="Peptidase_M24"/>
    <property type="match status" value="1"/>
</dbReference>
<dbReference type="STRING" id="312017.Q22XV3"/>
<dbReference type="CDD" id="cd01089">
    <property type="entry name" value="PA2G4-like"/>
    <property type="match status" value="1"/>
</dbReference>
<dbReference type="InParanoid" id="Q22XV3"/>
<reference evidence="4" key="1">
    <citation type="journal article" date="2006" name="PLoS Biol.">
        <title>Macronuclear genome sequence of the ciliate Tetrahymena thermophila, a model eukaryote.</title>
        <authorList>
            <person name="Eisen J.A."/>
            <person name="Coyne R.S."/>
            <person name="Wu M."/>
            <person name="Wu D."/>
            <person name="Thiagarajan M."/>
            <person name="Wortman J.R."/>
            <person name="Badger J.H."/>
            <person name="Ren Q."/>
            <person name="Amedeo P."/>
            <person name="Jones K.M."/>
            <person name="Tallon L.J."/>
            <person name="Delcher A.L."/>
            <person name="Salzberg S.L."/>
            <person name="Silva J.C."/>
            <person name="Haas B.J."/>
            <person name="Majoros W.H."/>
            <person name="Farzad M."/>
            <person name="Carlton J.M."/>
            <person name="Smith R.K. Jr."/>
            <person name="Garg J."/>
            <person name="Pearlman R.E."/>
            <person name="Karrer K.M."/>
            <person name="Sun L."/>
            <person name="Manning G."/>
            <person name="Elde N.C."/>
            <person name="Turkewitz A.P."/>
            <person name="Asai D.J."/>
            <person name="Wilkes D.E."/>
            <person name="Wang Y."/>
            <person name="Cai H."/>
            <person name="Collins K."/>
            <person name="Stewart B.A."/>
            <person name="Lee S.R."/>
            <person name="Wilamowska K."/>
            <person name="Weinberg Z."/>
            <person name="Ruzzo W.L."/>
            <person name="Wloga D."/>
            <person name="Gaertig J."/>
            <person name="Frankel J."/>
            <person name="Tsao C.-C."/>
            <person name="Gorovsky M.A."/>
            <person name="Keeling P.J."/>
            <person name="Waller R.F."/>
            <person name="Patron N.J."/>
            <person name="Cherry J.M."/>
            <person name="Stover N.A."/>
            <person name="Krieger C.J."/>
            <person name="del Toro C."/>
            <person name="Ryder H.F."/>
            <person name="Williamson S.C."/>
            <person name="Barbeau R.A."/>
            <person name="Hamilton E.P."/>
            <person name="Orias E."/>
        </authorList>
    </citation>
    <scope>NUCLEOTIDE SEQUENCE [LARGE SCALE GENOMIC DNA]</scope>
    <source>
        <strain evidence="4">SB210</strain>
    </source>
</reference>
<name>Q22XV3_TETTS</name>
<evidence type="ECO:0000313" key="4">
    <source>
        <dbReference type="Proteomes" id="UP000009168"/>
    </source>
</evidence>
<dbReference type="InterPro" id="IPR004545">
    <property type="entry name" value="PA2G4"/>
</dbReference>
<dbReference type="Proteomes" id="UP000009168">
    <property type="component" value="Unassembled WGS sequence"/>
</dbReference>
<dbReference type="NCBIfam" id="TIGR00495">
    <property type="entry name" value="crvDNA_42K"/>
    <property type="match status" value="1"/>
</dbReference>
<dbReference type="GeneID" id="7834265"/>
<dbReference type="InterPro" id="IPR036390">
    <property type="entry name" value="WH_DNA-bd_sf"/>
</dbReference>